<organism evidence="2 3">
    <name type="scientific">Miscanthus lutarioriparius</name>
    <dbReference type="NCBI Taxonomy" id="422564"/>
    <lineage>
        <taxon>Eukaryota</taxon>
        <taxon>Viridiplantae</taxon>
        <taxon>Streptophyta</taxon>
        <taxon>Embryophyta</taxon>
        <taxon>Tracheophyta</taxon>
        <taxon>Spermatophyta</taxon>
        <taxon>Magnoliopsida</taxon>
        <taxon>Liliopsida</taxon>
        <taxon>Poales</taxon>
        <taxon>Poaceae</taxon>
        <taxon>PACMAD clade</taxon>
        <taxon>Panicoideae</taxon>
        <taxon>Andropogonodae</taxon>
        <taxon>Andropogoneae</taxon>
        <taxon>Saccharinae</taxon>
        <taxon>Miscanthus</taxon>
    </lineage>
</organism>
<evidence type="ECO:0000313" key="2">
    <source>
        <dbReference type="EMBL" id="CAD6240372.1"/>
    </source>
</evidence>
<feature type="compositionally biased region" description="Low complexity" evidence="1">
    <location>
        <begin position="75"/>
        <end position="95"/>
    </location>
</feature>
<dbReference type="AlphaFoldDB" id="A0A811PA53"/>
<gene>
    <name evidence="2" type="ORF">NCGR_LOCUS26997</name>
</gene>
<reference evidence="2" key="1">
    <citation type="submission" date="2020-10" db="EMBL/GenBank/DDBJ databases">
        <authorList>
            <person name="Han B."/>
            <person name="Lu T."/>
            <person name="Zhao Q."/>
            <person name="Huang X."/>
            <person name="Zhao Y."/>
        </authorList>
    </citation>
    <scope>NUCLEOTIDE SEQUENCE</scope>
</reference>
<name>A0A811PA53_9POAL</name>
<proteinExistence type="predicted"/>
<evidence type="ECO:0000256" key="1">
    <source>
        <dbReference type="SAM" id="MobiDB-lite"/>
    </source>
</evidence>
<protein>
    <submittedName>
        <fullName evidence="2">Uncharacterized protein</fullName>
    </submittedName>
</protein>
<sequence>MDAIVDALDTTAKPSLVQQQHHGRNLVPGDEETLVSAAAVASSSTFLPRDRAPHSGRVRTGPAPLLASDSGGTASAGPRAANGGAASAGAGVALGECESGRGGDCR</sequence>
<dbReference type="EMBL" id="CAJGYO010000006">
    <property type="protein sequence ID" value="CAD6240372.1"/>
    <property type="molecule type" value="Genomic_DNA"/>
</dbReference>
<evidence type="ECO:0000313" key="3">
    <source>
        <dbReference type="Proteomes" id="UP000604825"/>
    </source>
</evidence>
<accession>A0A811PA53</accession>
<feature type="region of interest" description="Disordered" evidence="1">
    <location>
        <begin position="42"/>
        <end position="106"/>
    </location>
</feature>
<dbReference type="Proteomes" id="UP000604825">
    <property type="component" value="Unassembled WGS sequence"/>
</dbReference>
<keyword evidence="3" id="KW-1185">Reference proteome</keyword>
<comment type="caution">
    <text evidence="2">The sequence shown here is derived from an EMBL/GenBank/DDBJ whole genome shotgun (WGS) entry which is preliminary data.</text>
</comment>